<organismHost>
    <name type="scientific">Lactobacillus delbrueckii</name>
    <dbReference type="NCBI Taxonomy" id="1584"/>
</organismHost>
<reference evidence="1" key="1">
    <citation type="submission" date="2006-09" db="EMBL/GenBank/DDBJ databases">
        <title>Characterization of the lysogeny DNA module from the temperate Lactobacillus delbrueckii bacteriophage mv4.</title>
        <authorList>
            <person name="Lautier M."/>
            <person name="Auvray F."/>
            <person name="Mikkonen M."/>
            <person name="Duval C."/>
            <person name="Ritzenthaler P."/>
        </authorList>
    </citation>
    <scope>NUCLEOTIDE SEQUENCE</scope>
</reference>
<name>Q9G0D1_BPMV4</name>
<accession>Q9G0D1</accession>
<organism evidence="1">
    <name type="scientific">Lactococcus phage mv4</name>
    <name type="common">Lactococcus delbrueckii bacteriophage mv4</name>
    <dbReference type="NCBI Taxonomy" id="12392"/>
    <lineage>
        <taxon>Viruses</taxon>
    </lineage>
</organism>
<reference evidence="1" key="2">
    <citation type="journal article" date="2007" name="Virology">
        <title>Single independent operator sites are involved in the genetic switch of the Lactobacillus delbrueckii bacteriophage mv4.</title>
        <authorList>
            <person name="Coddeville M."/>
            <person name="Auvray F."/>
            <person name="Mikkonen M."/>
            <person name="Ritzenthaler P."/>
        </authorList>
    </citation>
    <scope>NUCLEOTIDE SEQUENCE</scope>
</reference>
<sequence>MPLIGKQAVFLSVGFQFFLSSGQIVVKVAGSKQGFGPQVAFHLSSHPLTSLVINNCLEVIKGIFFFPSCSNKLLVSFSRWFIRVVCLLVQVLDNLFEGNTLVRLSAGHIILCSSLWASLCVVSGIGCTVSGQPIVQLLVNPLFNF</sequence>
<proteinExistence type="predicted"/>
<reference evidence="1" key="3">
    <citation type="journal article" date="2010" name="J. Bacteriol.">
        <title>Control of directionality in bacteriophage mv4 site-specific recombination: functional analysis of the Xis factor.</title>
        <authorList>
            <person name="Coddeville M."/>
            <person name="Ritzenthaler P."/>
        </authorList>
    </citation>
    <scope>NUCLEOTIDE SEQUENCE</scope>
</reference>
<evidence type="ECO:0000313" key="1">
    <source>
        <dbReference type="EMBL" id="AAG31336.1"/>
    </source>
</evidence>
<protein>
    <submittedName>
        <fullName evidence="1">ORF 145</fullName>
    </submittedName>
</protein>
<gene>
    <name evidence="1" type="primary">orf 145</name>
</gene>
<dbReference type="EMBL" id="AF182207">
    <property type="protein sequence ID" value="AAG31336.1"/>
    <property type="molecule type" value="Genomic_DNA"/>
</dbReference>